<dbReference type="AlphaFoldDB" id="A0A7G9YHN4"/>
<protein>
    <submittedName>
        <fullName evidence="1">Uncharacterized protein</fullName>
    </submittedName>
</protein>
<organism evidence="1">
    <name type="scientific">Candidatus Methanogaster sp. ANME-2c ERB4</name>
    <dbReference type="NCBI Taxonomy" id="2759911"/>
    <lineage>
        <taxon>Archaea</taxon>
        <taxon>Methanobacteriati</taxon>
        <taxon>Methanobacteriota</taxon>
        <taxon>Stenosarchaea group</taxon>
        <taxon>Methanomicrobia</taxon>
        <taxon>Methanosarcinales</taxon>
        <taxon>ANME-2 cluster</taxon>
        <taxon>Candidatus Methanogasteraceae</taxon>
        <taxon>Candidatus Methanogaster</taxon>
    </lineage>
</organism>
<sequence>MQIRYGGVTTVNFGFLVIRECKRLVDELCWCGVKRLGFTNDTFERISRMLKWNRVMSFV</sequence>
<accession>A0A7G9YHN4</accession>
<gene>
    <name evidence="1" type="ORF">GGGHDLIA_00008</name>
</gene>
<name>A0A7G9YHN4_9EURY</name>
<proteinExistence type="predicted"/>
<dbReference type="EMBL" id="MT631265">
    <property type="protein sequence ID" value="QNO47518.1"/>
    <property type="molecule type" value="Genomic_DNA"/>
</dbReference>
<evidence type="ECO:0000313" key="1">
    <source>
        <dbReference type="EMBL" id="QNO47518.1"/>
    </source>
</evidence>
<reference evidence="1" key="1">
    <citation type="submission" date="2020-06" db="EMBL/GenBank/DDBJ databases">
        <title>Unique genomic features of the anaerobic methanotrophic archaea.</title>
        <authorList>
            <person name="Chadwick G.L."/>
            <person name="Skennerton C.T."/>
            <person name="Laso-Perez R."/>
            <person name="Leu A.O."/>
            <person name="Speth D.R."/>
            <person name="Yu H."/>
            <person name="Morgan-Lang C."/>
            <person name="Hatzenpichler R."/>
            <person name="Goudeau D."/>
            <person name="Malmstrom R."/>
            <person name="Brazelton W.J."/>
            <person name="Woyke T."/>
            <person name="Hallam S.J."/>
            <person name="Tyson G.W."/>
            <person name="Wegener G."/>
            <person name="Boetius A."/>
            <person name="Orphan V."/>
        </authorList>
    </citation>
    <scope>NUCLEOTIDE SEQUENCE</scope>
</reference>